<evidence type="ECO:0000256" key="7">
    <source>
        <dbReference type="PIRSR" id="PIRSR005096-2"/>
    </source>
</evidence>
<evidence type="ECO:0000256" key="5">
    <source>
        <dbReference type="PIRNR" id="PIRNR005096"/>
    </source>
</evidence>
<keyword evidence="11" id="KW-1185">Reference proteome</keyword>
<evidence type="ECO:0000313" key="10">
    <source>
        <dbReference type="EMBL" id="KZV45646.1"/>
    </source>
</evidence>
<feature type="signal peptide" evidence="9">
    <location>
        <begin position="1"/>
        <end position="18"/>
    </location>
</feature>
<protein>
    <recommendedName>
        <fullName evidence="5">Aldose 1-epimerase</fullName>
        <ecNumber evidence="5">5.1.3.3</ecNumber>
    </recommendedName>
</protein>
<evidence type="ECO:0000256" key="6">
    <source>
        <dbReference type="PIRSR" id="PIRSR005096-1"/>
    </source>
</evidence>
<evidence type="ECO:0000256" key="1">
    <source>
        <dbReference type="ARBA" id="ARBA00005028"/>
    </source>
</evidence>
<feature type="binding site" evidence="8">
    <location>
        <begin position="185"/>
        <end position="187"/>
    </location>
    <ligand>
        <name>beta-D-galactose</name>
        <dbReference type="ChEBI" id="CHEBI:27667"/>
    </ligand>
</feature>
<reference evidence="10 11" key="1">
    <citation type="journal article" date="2015" name="Proc. Natl. Acad. Sci. U.S.A.">
        <title>The resurrection genome of Boea hygrometrica: A blueprint for survival of dehydration.</title>
        <authorList>
            <person name="Xiao L."/>
            <person name="Yang G."/>
            <person name="Zhang L."/>
            <person name="Yang X."/>
            <person name="Zhao S."/>
            <person name="Ji Z."/>
            <person name="Zhou Q."/>
            <person name="Hu M."/>
            <person name="Wang Y."/>
            <person name="Chen M."/>
            <person name="Xu Y."/>
            <person name="Jin H."/>
            <person name="Xiao X."/>
            <person name="Hu G."/>
            <person name="Bao F."/>
            <person name="Hu Y."/>
            <person name="Wan P."/>
            <person name="Li L."/>
            <person name="Deng X."/>
            <person name="Kuang T."/>
            <person name="Xiang C."/>
            <person name="Zhu J.K."/>
            <person name="Oliver M.J."/>
            <person name="He Y."/>
        </authorList>
    </citation>
    <scope>NUCLEOTIDE SEQUENCE [LARGE SCALE GENOMIC DNA]</scope>
    <source>
        <strain evidence="11">cv. XS01</strain>
    </source>
</reference>
<gene>
    <name evidence="10" type="ORF">F511_02306</name>
</gene>
<feature type="binding site" evidence="7">
    <location>
        <position position="254"/>
    </location>
    <ligand>
        <name>beta-D-galactose</name>
        <dbReference type="ChEBI" id="CHEBI:27667"/>
    </ligand>
</feature>
<dbReference type="EMBL" id="KQ996030">
    <property type="protein sequence ID" value="KZV45646.1"/>
    <property type="molecule type" value="Genomic_DNA"/>
</dbReference>
<keyword evidence="9" id="KW-0732">Signal</keyword>
<dbReference type="Pfam" id="PF01263">
    <property type="entry name" value="Aldose_epim"/>
    <property type="match status" value="1"/>
</dbReference>
<proteinExistence type="inferred from homology"/>
<dbReference type="InterPro" id="IPR011013">
    <property type="entry name" value="Gal_mutarotase_sf_dom"/>
</dbReference>
<dbReference type="PANTHER" id="PTHR10091:SF0">
    <property type="entry name" value="GALACTOSE MUTAROTASE"/>
    <property type="match status" value="1"/>
</dbReference>
<dbReference type="AlphaFoldDB" id="A0A2Z7CLG9"/>
<comment type="pathway">
    <text evidence="1 5">Carbohydrate metabolism; hexose metabolism.</text>
</comment>
<dbReference type="EC" id="5.1.3.3" evidence="5"/>
<evidence type="ECO:0000256" key="8">
    <source>
        <dbReference type="PIRSR" id="PIRSR005096-3"/>
    </source>
</evidence>
<dbReference type="CDD" id="cd09019">
    <property type="entry name" value="galactose_mutarotase_like"/>
    <property type="match status" value="1"/>
</dbReference>
<dbReference type="NCBIfam" id="NF008277">
    <property type="entry name" value="PRK11055.1"/>
    <property type="match status" value="1"/>
</dbReference>
<sequence>MSKILILFCFTFLSLVSGSKLGVYEIKRGDFSVKVTNYGARIVSVVLPDKNGKLADIVLGYDTFEEYMNDKSYFGAIVGRVANRIAGAKFVLNGTLYKLDANEGPNMLHGGKKGFSQVAWKVEKHKKHEKSPYITLSYHSVDGEEGFPGDVRAYVTYALIEPYKLSVTMKAKVFKKATPVNLAQHSYWNLGGHNSGNILSNKLQIFASHITPVDKQLIPTGKIASVENTPYNFRKPREIKGPIKDLPEGSKGFDINYVVDGRKGRKMKPVAVVYDEKSGRVMHLSANAPGVQLYTGNYINNVTGKGGSIYQSHAALCLETQGFPDSVNHPSFPSQIINPGGTYEHCMLYTFSTKK</sequence>
<comment type="similarity">
    <text evidence="2 5">Belongs to the aldose epimerase family.</text>
</comment>
<feature type="active site" description="Proton acceptor" evidence="6">
    <location>
        <position position="319"/>
    </location>
</feature>
<comment type="catalytic activity">
    <reaction evidence="5">
        <text>alpha-D-glucose = beta-D-glucose</text>
        <dbReference type="Rhea" id="RHEA:10264"/>
        <dbReference type="ChEBI" id="CHEBI:15903"/>
        <dbReference type="ChEBI" id="CHEBI:17925"/>
        <dbReference type="EC" id="5.1.3.3"/>
    </reaction>
</comment>
<feature type="binding site" evidence="8">
    <location>
        <begin position="83"/>
        <end position="84"/>
    </location>
    <ligand>
        <name>beta-D-galactose</name>
        <dbReference type="ChEBI" id="CHEBI:27667"/>
    </ligand>
</feature>
<dbReference type="PANTHER" id="PTHR10091">
    <property type="entry name" value="ALDOSE-1-EPIMERASE"/>
    <property type="match status" value="1"/>
</dbReference>
<keyword evidence="3 5" id="KW-0413">Isomerase</keyword>
<dbReference type="Gene3D" id="2.70.98.10">
    <property type="match status" value="1"/>
</dbReference>
<name>A0A2Z7CLG9_9LAMI</name>
<keyword evidence="4 5" id="KW-0119">Carbohydrate metabolism</keyword>
<evidence type="ECO:0000256" key="9">
    <source>
        <dbReference type="SAM" id="SignalP"/>
    </source>
</evidence>
<dbReference type="GO" id="GO:0004034">
    <property type="term" value="F:aldose 1-epimerase activity"/>
    <property type="evidence" value="ECO:0007669"/>
    <property type="project" value="UniProtKB-EC"/>
</dbReference>
<dbReference type="GO" id="GO:0033499">
    <property type="term" value="P:galactose catabolic process via UDP-galactose, Leloir pathway"/>
    <property type="evidence" value="ECO:0007669"/>
    <property type="project" value="TreeGrafter"/>
</dbReference>
<dbReference type="UniPathway" id="UPA00242"/>
<dbReference type="GO" id="GO:0030246">
    <property type="term" value="F:carbohydrate binding"/>
    <property type="evidence" value="ECO:0007669"/>
    <property type="project" value="InterPro"/>
</dbReference>
<dbReference type="GO" id="GO:0006006">
    <property type="term" value="P:glucose metabolic process"/>
    <property type="evidence" value="ECO:0007669"/>
    <property type="project" value="TreeGrafter"/>
</dbReference>
<dbReference type="InterPro" id="IPR014718">
    <property type="entry name" value="GH-type_carb-bd"/>
</dbReference>
<dbReference type="SUPFAM" id="SSF74650">
    <property type="entry name" value="Galactose mutarotase-like"/>
    <property type="match status" value="1"/>
</dbReference>
<dbReference type="InterPro" id="IPR015443">
    <property type="entry name" value="Aldose_1-epimerase"/>
</dbReference>
<dbReference type="InterPro" id="IPR008183">
    <property type="entry name" value="Aldose_1/G6P_1-epimerase"/>
</dbReference>
<evidence type="ECO:0000313" key="11">
    <source>
        <dbReference type="Proteomes" id="UP000250235"/>
    </source>
</evidence>
<evidence type="ECO:0000256" key="4">
    <source>
        <dbReference type="ARBA" id="ARBA00023277"/>
    </source>
</evidence>
<dbReference type="InterPro" id="IPR047215">
    <property type="entry name" value="Galactose_mutarotase-like"/>
</dbReference>
<dbReference type="OrthoDB" id="274691at2759"/>
<evidence type="ECO:0000256" key="3">
    <source>
        <dbReference type="ARBA" id="ARBA00023235"/>
    </source>
</evidence>
<accession>A0A2Z7CLG9</accession>
<evidence type="ECO:0000256" key="2">
    <source>
        <dbReference type="ARBA" id="ARBA00006206"/>
    </source>
</evidence>
<dbReference type="Proteomes" id="UP000250235">
    <property type="component" value="Unassembled WGS sequence"/>
</dbReference>
<organism evidence="10 11">
    <name type="scientific">Dorcoceras hygrometricum</name>
    <dbReference type="NCBI Taxonomy" id="472368"/>
    <lineage>
        <taxon>Eukaryota</taxon>
        <taxon>Viridiplantae</taxon>
        <taxon>Streptophyta</taxon>
        <taxon>Embryophyta</taxon>
        <taxon>Tracheophyta</taxon>
        <taxon>Spermatophyta</taxon>
        <taxon>Magnoliopsida</taxon>
        <taxon>eudicotyledons</taxon>
        <taxon>Gunneridae</taxon>
        <taxon>Pentapetalae</taxon>
        <taxon>asterids</taxon>
        <taxon>lamiids</taxon>
        <taxon>Lamiales</taxon>
        <taxon>Gesneriaceae</taxon>
        <taxon>Didymocarpoideae</taxon>
        <taxon>Trichosporeae</taxon>
        <taxon>Loxocarpinae</taxon>
        <taxon>Dorcoceras</taxon>
    </lineage>
</organism>
<feature type="active site" description="Proton donor" evidence="6">
    <location>
        <position position="185"/>
    </location>
</feature>
<dbReference type="PIRSF" id="PIRSF005096">
    <property type="entry name" value="GALM"/>
    <property type="match status" value="1"/>
</dbReference>
<dbReference type="FunFam" id="2.70.98.10:FF:000008">
    <property type="entry name" value="Aldose 1-epimerase"/>
    <property type="match status" value="1"/>
</dbReference>
<feature type="chain" id="PRO_5016396473" description="Aldose 1-epimerase" evidence="9">
    <location>
        <begin position="19"/>
        <end position="355"/>
    </location>
</feature>